<reference evidence="1 2" key="1">
    <citation type="submission" date="2019-12" db="EMBL/GenBank/DDBJ databases">
        <title>Nocardia sp. nov. ET3-3 isolated from soil.</title>
        <authorList>
            <person name="Kanchanasin P."/>
            <person name="Tanasupawat S."/>
            <person name="Yuki M."/>
            <person name="Kudo T."/>
        </authorList>
    </citation>
    <scope>NUCLEOTIDE SEQUENCE [LARGE SCALE GENOMIC DNA]</scope>
    <source>
        <strain evidence="1 2">ET3-3</strain>
    </source>
</reference>
<evidence type="ECO:0008006" key="3">
    <source>
        <dbReference type="Google" id="ProtNLM"/>
    </source>
</evidence>
<dbReference type="AlphaFoldDB" id="A0A7K1V2W5"/>
<dbReference type="EMBL" id="WRPP01000005">
    <property type="protein sequence ID" value="MVU80789.1"/>
    <property type="molecule type" value="Genomic_DNA"/>
</dbReference>
<sequence length="136" mass="14749">MAIFKSAEGMYEHFVPFLEALVKDPVVGPKFVAANTSFRVNYTDPEAVMVLDATNDPAVNTVGEGAKVAVVEVELSMSADDGHKFWLGELNLPVALARRKVKIQGPVTKLLGMLPAIAPAYGKYREYVQENPVEAA</sequence>
<comment type="caution">
    <text evidence="1">The sequence shown here is derived from an EMBL/GenBank/DDBJ whole genome shotgun (WGS) entry which is preliminary data.</text>
</comment>
<dbReference type="Proteomes" id="UP000466794">
    <property type="component" value="Unassembled WGS sequence"/>
</dbReference>
<evidence type="ECO:0000313" key="2">
    <source>
        <dbReference type="Proteomes" id="UP000466794"/>
    </source>
</evidence>
<dbReference type="InterPro" id="IPR036527">
    <property type="entry name" value="SCP2_sterol-bd_dom_sf"/>
</dbReference>
<accession>A0A7K1V2W5</accession>
<dbReference type="Gene3D" id="3.30.1050.10">
    <property type="entry name" value="SCP2 sterol-binding domain"/>
    <property type="match status" value="1"/>
</dbReference>
<evidence type="ECO:0000313" key="1">
    <source>
        <dbReference type="EMBL" id="MVU80789.1"/>
    </source>
</evidence>
<protein>
    <recommendedName>
        <fullName evidence="3">SCP2 domain-containing protein</fullName>
    </recommendedName>
</protein>
<keyword evidence="2" id="KW-1185">Reference proteome</keyword>
<dbReference type="SUPFAM" id="SSF55718">
    <property type="entry name" value="SCP-like"/>
    <property type="match status" value="1"/>
</dbReference>
<proteinExistence type="predicted"/>
<name>A0A7K1V2W5_9NOCA</name>
<gene>
    <name evidence="1" type="ORF">GPX89_26490</name>
</gene>
<dbReference type="RefSeq" id="WP_157390356.1">
    <property type="nucleotide sequence ID" value="NZ_WRPP01000005.1"/>
</dbReference>
<organism evidence="1 2">
    <name type="scientific">Nocardia terrae</name>
    <dbReference type="NCBI Taxonomy" id="2675851"/>
    <lineage>
        <taxon>Bacteria</taxon>
        <taxon>Bacillati</taxon>
        <taxon>Actinomycetota</taxon>
        <taxon>Actinomycetes</taxon>
        <taxon>Mycobacteriales</taxon>
        <taxon>Nocardiaceae</taxon>
        <taxon>Nocardia</taxon>
    </lineage>
</organism>